<name>A0AA95N9D4_9BURK</name>
<dbReference type="GO" id="GO:0090313">
    <property type="term" value="P:regulation of protein targeting to membrane"/>
    <property type="evidence" value="ECO:0007669"/>
    <property type="project" value="TreeGrafter"/>
</dbReference>
<proteinExistence type="predicted"/>
<feature type="region of interest" description="Disordered" evidence="1">
    <location>
        <begin position="565"/>
        <end position="585"/>
    </location>
</feature>
<dbReference type="InterPro" id="IPR008023">
    <property type="entry name" value="DUF748"/>
</dbReference>
<dbReference type="InterPro" id="IPR036737">
    <property type="entry name" value="OmpA-like_sf"/>
</dbReference>
<protein>
    <submittedName>
        <fullName evidence="2">DUF748 domain-containing protein</fullName>
    </submittedName>
</protein>
<dbReference type="Proteomes" id="UP001177769">
    <property type="component" value="Chromosome"/>
</dbReference>
<reference evidence="2" key="1">
    <citation type="submission" date="2023-01" db="EMBL/GenBank/DDBJ databases">
        <title>Whole genome sequence of Paucibacter sp. S2-9 isolated from pond sediment.</title>
        <authorList>
            <person name="Jung J.Y."/>
        </authorList>
    </citation>
    <scope>NUCLEOTIDE SEQUENCE</scope>
    <source>
        <strain evidence="2">S2-9</strain>
    </source>
</reference>
<sequence length="1252" mass="133317">MTLTKRALWLKRLGAAALALLGLLLLLSWALPRWIESRGVEQASQMLGRPVHLESARFEPWRLGLVLNGLRIDGPAGSDAPLLSLRRLDAALSLRSIWHFSPVLASLQIEAPVLRLSRLAPGRYDIDDLIQRFGASSATPEQASSSSGVALYNIQLSEGQVLLNDVPAGGQHALSELRLDLPFISTLETDVEVHVQPLLSGRLNGVRFQNKADAQPFAKTRSAQLTLHLDELDLKPYRGYWPKALPVSLSQGLVAADLAVNFAKPEGKLPSVSISGSIRTRDLALQQGEQALLAWQALTLQLADVQPLLRSVKLAELSWQAPVLQLRRRADGRLALPGLTDASAPASAPAAAPAAPSADRPWRLQLDRFTLAGGQLGWRDESSKPAAELRLRDLNLKLAQLQWPLAGEASLELQALLSPPNAAEAARLSAQGRLRPAGMDVDAALQGLQLAWFAPYTAALSPLKLQGLAQAEAHLAWPLGEGAGGAPSLTLKKLSLEGLKAWERADGGAAARAVPSLQWASVQLDQAELDLGKRSASLGQLSIAEPRLALRRAADGRWNLQSWLSAGAAPPSSTTSVTPVATPATAPPPWAVKLRALQLSKGRVSLQDALAHPVDEHAAAEQGILVDELKLELADLAWPANAKSPRLPASLSLALAPLGAPAAKPAERGRLSWRGKLGLQPFALQGALRAERLPLQLLDAYLDPQLGLHLAHAELGLKAQLSLASAAEGLQAQLDGDLLLGDLRLQQARLREGQRVLGEDLLNWQALNLAGLKLALQPGQAPRVQVEQASLSDFYARLIINEEGQFNLRDLGAAERQQVAEVAAAASAAASAAAAANAPAGLGKPVISVAQTRVLNGRVDFSDRYIRPNYSAKLSDLNGALGAFSSERSEMAELNLKGRVAGTGLLDISGRINPGVSPPTMDLKASATDIELAPLSPYAGKYAGYAIERGKLSTRLQYRIEPGGALQAENQVILNQLTFGERIDSPDATKLPVLLAVALLKDRHGVIDVNLPISGSINDPQFSVGGLVFKLILNLLGKALTAPFSLLAGGGGPDLSQVEFVPGAPRLAEAAAPALDKLARALLDRPQLNLTVTAYANPATESQAMQQLHVEQLLVQERRRELQRQQTAQAQADAESSSISLSEAERQRLLKQVYGAAKLPGKPRNVIGLAKDIPPAEMRALLAADHKVTPELLRQLALERGVAVRDALIARGVPNERLFVASPKLVAAEEKAEAGGEAKSWMPHADLTLAAQ</sequence>
<dbReference type="KEGG" id="pais:PFX98_19250"/>
<dbReference type="InterPro" id="IPR052894">
    <property type="entry name" value="AsmA-related"/>
</dbReference>
<gene>
    <name evidence="2" type="ORF">PFX98_19250</name>
</gene>
<dbReference type="Gene3D" id="3.30.1330.60">
    <property type="entry name" value="OmpA-like domain"/>
    <property type="match status" value="1"/>
</dbReference>
<evidence type="ECO:0000313" key="3">
    <source>
        <dbReference type="Proteomes" id="UP001177769"/>
    </source>
</evidence>
<dbReference type="EMBL" id="CP116346">
    <property type="protein sequence ID" value="WIT11025.1"/>
    <property type="molecule type" value="Genomic_DNA"/>
</dbReference>
<accession>A0AA95N9D4</accession>
<evidence type="ECO:0000256" key="1">
    <source>
        <dbReference type="SAM" id="MobiDB-lite"/>
    </source>
</evidence>
<dbReference type="Pfam" id="PF05359">
    <property type="entry name" value="DUF748"/>
    <property type="match status" value="2"/>
</dbReference>
<evidence type="ECO:0000313" key="2">
    <source>
        <dbReference type="EMBL" id="WIT11025.1"/>
    </source>
</evidence>
<dbReference type="RefSeq" id="WP_285232103.1">
    <property type="nucleotide sequence ID" value="NZ_CP116346.1"/>
</dbReference>
<organism evidence="2 3">
    <name type="scientific">Paucibacter sediminis</name>
    <dbReference type="NCBI Taxonomy" id="3019553"/>
    <lineage>
        <taxon>Bacteria</taxon>
        <taxon>Pseudomonadati</taxon>
        <taxon>Pseudomonadota</taxon>
        <taxon>Betaproteobacteria</taxon>
        <taxon>Burkholderiales</taxon>
        <taxon>Sphaerotilaceae</taxon>
        <taxon>Roseateles</taxon>
    </lineage>
</organism>
<keyword evidence="3" id="KW-1185">Reference proteome</keyword>
<dbReference type="PANTHER" id="PTHR30441">
    <property type="entry name" value="DUF748 DOMAIN-CONTAINING PROTEIN"/>
    <property type="match status" value="1"/>
</dbReference>
<dbReference type="AlphaFoldDB" id="A0AA95N9D4"/>
<dbReference type="PANTHER" id="PTHR30441:SF8">
    <property type="entry name" value="DUF748 DOMAIN-CONTAINING PROTEIN"/>
    <property type="match status" value="1"/>
</dbReference>
<feature type="compositionally biased region" description="Low complexity" evidence="1">
    <location>
        <begin position="565"/>
        <end position="584"/>
    </location>
</feature>
<dbReference type="GO" id="GO:0005886">
    <property type="term" value="C:plasma membrane"/>
    <property type="evidence" value="ECO:0007669"/>
    <property type="project" value="TreeGrafter"/>
</dbReference>